<dbReference type="OrthoDB" id="107551at2"/>
<accession>R9GX48</accession>
<keyword evidence="2" id="KW-0326">Glycosidase</keyword>
<comment type="caution">
    <text evidence="2">The sequence shown here is derived from an EMBL/GenBank/DDBJ whole genome shotgun (WGS) entry which is preliminary data.</text>
</comment>
<dbReference type="EC" id="3.2.1.51" evidence="2"/>
<dbReference type="GO" id="GO:0004560">
    <property type="term" value="F:alpha-L-fucosidase activity"/>
    <property type="evidence" value="ECO:0007669"/>
    <property type="project" value="UniProtKB-EC"/>
</dbReference>
<dbReference type="AlphaFoldDB" id="R9GX48"/>
<evidence type="ECO:0000259" key="1">
    <source>
        <dbReference type="Pfam" id="PF00754"/>
    </source>
</evidence>
<evidence type="ECO:0000313" key="2">
    <source>
        <dbReference type="EMBL" id="EOR96336.1"/>
    </source>
</evidence>
<evidence type="ECO:0000313" key="3">
    <source>
        <dbReference type="Proteomes" id="UP000014174"/>
    </source>
</evidence>
<proteinExistence type="predicted"/>
<keyword evidence="2" id="KW-0378">Hydrolase</keyword>
<reference evidence="2 3" key="1">
    <citation type="journal article" date="2013" name="Genome Announc.">
        <title>Draft Genome Sequence of Arcticibacter svalbardensis Strain MN12-7T, a Member of the Family Sphingobacteriaceae Isolated from an Arctic Soil Sample.</title>
        <authorList>
            <person name="Shivaji S."/>
            <person name="Ara S."/>
            <person name="Prasad S."/>
            <person name="Manasa B.P."/>
            <person name="Begum Z."/>
            <person name="Singh A."/>
            <person name="Kumar Pinnaka A."/>
        </authorList>
    </citation>
    <scope>NUCLEOTIDE SEQUENCE [LARGE SCALE GENOMIC DNA]</scope>
    <source>
        <strain evidence="2 3">MN12-7</strain>
    </source>
</reference>
<organism evidence="2 3">
    <name type="scientific">Arcticibacter svalbardensis MN12-7</name>
    <dbReference type="NCBI Taxonomy" id="1150600"/>
    <lineage>
        <taxon>Bacteria</taxon>
        <taxon>Pseudomonadati</taxon>
        <taxon>Bacteroidota</taxon>
        <taxon>Sphingobacteriia</taxon>
        <taxon>Sphingobacteriales</taxon>
        <taxon>Sphingobacteriaceae</taxon>
        <taxon>Arcticibacter</taxon>
    </lineage>
</organism>
<dbReference type="SUPFAM" id="SSF49785">
    <property type="entry name" value="Galactose-binding domain-like"/>
    <property type="match status" value="1"/>
</dbReference>
<sequence>MLTYQSPFPLPEGGTIRANVINGNISGEQQIKEFGLAKDKWKVLSPVGDYNLLVIDDQNQTVAEAGSVNGASPEWVIDLASIVTFRSFPFFPPQDNMLDGIVDQYAFYVSDDNKNWKLVSKGTFANIAANRIKQRVQLPLLSVDVILNF</sequence>
<feature type="domain" description="F5/8 type C" evidence="1">
    <location>
        <begin position="55"/>
        <end position="128"/>
    </location>
</feature>
<dbReference type="eggNOG" id="COG3669">
    <property type="taxonomic scope" value="Bacteria"/>
</dbReference>
<dbReference type="EMBL" id="AQPN01000019">
    <property type="protein sequence ID" value="EOR96336.1"/>
    <property type="molecule type" value="Genomic_DNA"/>
</dbReference>
<name>R9GX48_9SPHI</name>
<keyword evidence="3" id="KW-1185">Reference proteome</keyword>
<dbReference type="Pfam" id="PF00754">
    <property type="entry name" value="F5_F8_type_C"/>
    <property type="match status" value="1"/>
</dbReference>
<dbReference type="Proteomes" id="UP000014174">
    <property type="component" value="Unassembled WGS sequence"/>
</dbReference>
<dbReference type="InterPro" id="IPR000421">
    <property type="entry name" value="FA58C"/>
</dbReference>
<dbReference type="InterPro" id="IPR008979">
    <property type="entry name" value="Galactose-bd-like_sf"/>
</dbReference>
<gene>
    <name evidence="2" type="ORF">ADIARSV_0482</name>
</gene>
<dbReference type="RefSeq" id="WP_016193731.1">
    <property type="nucleotide sequence ID" value="NZ_AQPN01000019.1"/>
</dbReference>
<dbReference type="Gene3D" id="2.60.120.260">
    <property type="entry name" value="Galactose-binding domain-like"/>
    <property type="match status" value="1"/>
</dbReference>
<dbReference type="STRING" id="1150600.ADIARSV_0482"/>
<protein>
    <submittedName>
        <fullName evidence="2">Alpha-L-fucosidase</fullName>
        <ecNumber evidence="2">3.2.1.51</ecNumber>
    </submittedName>
</protein>